<feature type="compositionally biased region" description="Low complexity" evidence="1">
    <location>
        <begin position="391"/>
        <end position="417"/>
    </location>
</feature>
<feature type="chain" id="PRO_5015481207" evidence="2">
    <location>
        <begin position="34"/>
        <end position="431"/>
    </location>
</feature>
<gene>
    <name evidence="3" type="ORF">CLV89_11126</name>
</gene>
<sequence length="431" mass="45220">MRCSPLLQVLTFLRARGASPCGALLLLACTFWAAPADAQWSGLIYTTEEGTDTQESAESAAEDVARLGLSEVRYVQDIAPYTRRQALEEMAVRAPGGLVILRIGAASGAGEGDLEDLIEQAGAAGMSPVVVLLAHCASADPGPLRQPVAAQYSLVASISPSETCPAGPDPVLQALARGAERVEEGQVQPLSDVLAGLWQQGLALPDRAVSSARPAQLTISAPSRDEGFEQILPAVFRYVPPPTADLSEIPSETLVAIPPAPGAPQPSVILGLIGPDYNSPDAQDAPDDYRDLAARTALRRQNPITFASLVSEGAFDPPAEETARAIQTELARMGCYRAGIDGIWGNGSRGAVTAYFNERSDDARAVTTEPDTALYRQIILAADVACPAPRARVTSTPSAPAPTQRAPSSQPSAPASERQIRTITPSLGVFR</sequence>
<protein>
    <submittedName>
        <fullName evidence="3">Uncharacterized protein</fullName>
    </submittedName>
</protein>
<dbReference type="AlphaFoldDB" id="A0A2T1AC08"/>
<dbReference type="PROSITE" id="PS51257">
    <property type="entry name" value="PROKAR_LIPOPROTEIN"/>
    <property type="match status" value="1"/>
</dbReference>
<dbReference type="Proteomes" id="UP000237718">
    <property type="component" value="Unassembled WGS sequence"/>
</dbReference>
<proteinExistence type="predicted"/>
<evidence type="ECO:0000313" key="3">
    <source>
        <dbReference type="EMBL" id="PRZ46135.1"/>
    </source>
</evidence>
<organism evidence="3 4">
    <name type="scientific">Tritonibacter scottomollicae</name>
    <name type="common">Epibacterium scottomollicae</name>
    <dbReference type="NCBI Taxonomy" id="483013"/>
    <lineage>
        <taxon>Bacteria</taxon>
        <taxon>Pseudomonadati</taxon>
        <taxon>Pseudomonadota</taxon>
        <taxon>Alphaproteobacteria</taxon>
        <taxon>Rhodobacterales</taxon>
        <taxon>Paracoccaceae</taxon>
        <taxon>Tritonibacter</taxon>
    </lineage>
</organism>
<dbReference type="RefSeq" id="WP_133166732.1">
    <property type="nucleotide sequence ID" value="NZ_PVUF01000011.1"/>
</dbReference>
<name>A0A2T1AC08_TRISK</name>
<evidence type="ECO:0000256" key="2">
    <source>
        <dbReference type="SAM" id="SignalP"/>
    </source>
</evidence>
<dbReference type="EMBL" id="PVUF01000011">
    <property type="protein sequence ID" value="PRZ46135.1"/>
    <property type="molecule type" value="Genomic_DNA"/>
</dbReference>
<comment type="caution">
    <text evidence="3">The sequence shown here is derived from an EMBL/GenBank/DDBJ whole genome shotgun (WGS) entry which is preliminary data.</text>
</comment>
<dbReference type="OrthoDB" id="321999at2"/>
<reference evidence="3 4" key="1">
    <citation type="submission" date="2018-03" db="EMBL/GenBank/DDBJ databases">
        <title>Genomic Encyclopedia of Archaeal and Bacterial Type Strains, Phase II (KMG-II): from individual species to whole genera.</title>
        <authorList>
            <person name="Goeker M."/>
        </authorList>
    </citation>
    <scope>NUCLEOTIDE SEQUENCE [LARGE SCALE GENOMIC DNA]</scope>
    <source>
        <strain evidence="3 4">DSM 25328</strain>
    </source>
</reference>
<evidence type="ECO:0000256" key="1">
    <source>
        <dbReference type="SAM" id="MobiDB-lite"/>
    </source>
</evidence>
<evidence type="ECO:0000313" key="4">
    <source>
        <dbReference type="Proteomes" id="UP000237718"/>
    </source>
</evidence>
<keyword evidence="2" id="KW-0732">Signal</keyword>
<feature type="region of interest" description="Disordered" evidence="1">
    <location>
        <begin position="391"/>
        <end position="431"/>
    </location>
</feature>
<feature type="signal peptide" evidence="2">
    <location>
        <begin position="1"/>
        <end position="33"/>
    </location>
</feature>
<accession>A0A2T1AC08</accession>